<dbReference type="STRING" id="561061.SAMN05660862_0726"/>
<name>A0A1X7IDW3_9SPHI</name>
<dbReference type="EMBL" id="FXAU01000001">
    <property type="protein sequence ID" value="SMG12862.1"/>
    <property type="molecule type" value="Genomic_DNA"/>
</dbReference>
<accession>A0A1X7IDW3</accession>
<gene>
    <name evidence="1" type="ORF">SAMN05660862_0726</name>
</gene>
<protein>
    <submittedName>
        <fullName evidence="1">Uncharacterized protein</fullName>
    </submittedName>
</protein>
<keyword evidence="2" id="KW-1185">Reference proteome</keyword>
<organism evidence="1 2">
    <name type="scientific">Sphingobacterium psychroaquaticum</name>
    <dbReference type="NCBI Taxonomy" id="561061"/>
    <lineage>
        <taxon>Bacteria</taxon>
        <taxon>Pseudomonadati</taxon>
        <taxon>Bacteroidota</taxon>
        <taxon>Sphingobacteriia</taxon>
        <taxon>Sphingobacteriales</taxon>
        <taxon>Sphingobacteriaceae</taxon>
        <taxon>Sphingobacterium</taxon>
    </lineage>
</organism>
<dbReference type="AlphaFoldDB" id="A0A1X7IDW3"/>
<reference evidence="1 2" key="1">
    <citation type="submission" date="2017-04" db="EMBL/GenBank/DDBJ databases">
        <authorList>
            <person name="Afonso C.L."/>
            <person name="Miller P.J."/>
            <person name="Scott M.A."/>
            <person name="Spackman E."/>
            <person name="Goraichik I."/>
            <person name="Dimitrov K.M."/>
            <person name="Suarez D.L."/>
            <person name="Swayne D.E."/>
        </authorList>
    </citation>
    <scope>NUCLEOTIDE SEQUENCE [LARGE SCALE GENOMIC DNA]</scope>
    <source>
        <strain evidence="1 2">DSM 22418</strain>
    </source>
</reference>
<dbReference type="Proteomes" id="UP000192980">
    <property type="component" value="Unassembled WGS sequence"/>
</dbReference>
<dbReference type="OrthoDB" id="7054911at2"/>
<proteinExistence type="predicted"/>
<sequence length="363" mass="42316">MTKTTFILGAGFSCEAGAPSQEKIVEKIFEIYNTVPHEFEENSFHNFREFLSNTLNIPESLQTQVPLEDLFTPIDRAILDNISFRDLSTRELKKIRRTIYYLISKTLQVTLKTSNKKYIDKFAEYIVSQCSPRANRAYRGHDRVSILSTNWDILLDNSIKRILDKDHQEPKGVVDYCCYISSYKEDDDTIKPGLEILGSGGFNVKLLKLHGSLNWLQCPRCQRLYVDFYRKISIDHYSNCRHCDKNFGKKRSHSLTSNLIMPTFLKDLSNPQYKLIWQNAGIELSESNNIIFIGYSLPSADFEMRQLLSRMIRDDAKITVVDYGDESLENIKNMKLRYETFFGNRQIEFYLKGTKSFIENEYP</sequence>
<evidence type="ECO:0000313" key="1">
    <source>
        <dbReference type="EMBL" id="SMG12862.1"/>
    </source>
</evidence>
<dbReference type="RefSeq" id="WP_085471582.1">
    <property type="nucleotide sequence ID" value="NZ_FXAU01000001.1"/>
</dbReference>
<dbReference type="InterPro" id="IPR029035">
    <property type="entry name" value="DHS-like_NAD/FAD-binding_dom"/>
</dbReference>
<evidence type="ECO:0000313" key="2">
    <source>
        <dbReference type="Proteomes" id="UP000192980"/>
    </source>
</evidence>
<dbReference type="SUPFAM" id="SSF52467">
    <property type="entry name" value="DHS-like NAD/FAD-binding domain"/>
    <property type="match status" value="1"/>
</dbReference>